<evidence type="ECO:0000313" key="2">
    <source>
        <dbReference type="Proteomes" id="UP000554482"/>
    </source>
</evidence>
<accession>A0A7J6WQ74</accession>
<protein>
    <submittedName>
        <fullName evidence="1">Uncharacterized protein</fullName>
    </submittedName>
</protein>
<reference evidence="1 2" key="1">
    <citation type="submission" date="2020-06" db="EMBL/GenBank/DDBJ databases">
        <title>Transcriptomic and genomic resources for Thalictrum thalictroides and T. hernandezii: Facilitating candidate gene discovery in an emerging model plant lineage.</title>
        <authorList>
            <person name="Arias T."/>
            <person name="Riano-Pachon D.M."/>
            <person name="Di Stilio V.S."/>
        </authorList>
    </citation>
    <scope>NUCLEOTIDE SEQUENCE [LARGE SCALE GENOMIC DNA]</scope>
    <source>
        <strain evidence="2">cv. WT478/WT964</strain>
        <tissue evidence="1">Leaves</tissue>
    </source>
</reference>
<feature type="non-terminal residue" evidence="1">
    <location>
        <position position="1"/>
    </location>
</feature>
<gene>
    <name evidence="1" type="ORF">FRX31_010902</name>
</gene>
<dbReference type="EMBL" id="JABWDY010011860">
    <property type="protein sequence ID" value="KAF5199509.1"/>
    <property type="molecule type" value="Genomic_DNA"/>
</dbReference>
<proteinExistence type="predicted"/>
<evidence type="ECO:0000313" key="1">
    <source>
        <dbReference type="EMBL" id="KAF5199509.1"/>
    </source>
</evidence>
<comment type="caution">
    <text evidence="1">The sequence shown here is derived from an EMBL/GenBank/DDBJ whole genome shotgun (WGS) entry which is preliminary data.</text>
</comment>
<dbReference type="AlphaFoldDB" id="A0A7J6WQ74"/>
<dbReference type="Proteomes" id="UP000554482">
    <property type="component" value="Unassembled WGS sequence"/>
</dbReference>
<name>A0A7J6WQ74_THATH</name>
<keyword evidence="2" id="KW-1185">Reference proteome</keyword>
<sequence>HLNCATSLHWLHGTASLVHVDVNKPTNIPDILLARTLNLGHGWATLQFHGPWLPYSTSTDYCCRASLIIDQCTSSSTVLGNRNFH</sequence>
<organism evidence="1 2">
    <name type="scientific">Thalictrum thalictroides</name>
    <name type="common">Rue-anemone</name>
    <name type="synonym">Anemone thalictroides</name>
    <dbReference type="NCBI Taxonomy" id="46969"/>
    <lineage>
        <taxon>Eukaryota</taxon>
        <taxon>Viridiplantae</taxon>
        <taxon>Streptophyta</taxon>
        <taxon>Embryophyta</taxon>
        <taxon>Tracheophyta</taxon>
        <taxon>Spermatophyta</taxon>
        <taxon>Magnoliopsida</taxon>
        <taxon>Ranunculales</taxon>
        <taxon>Ranunculaceae</taxon>
        <taxon>Thalictroideae</taxon>
        <taxon>Thalictrum</taxon>
    </lineage>
</organism>